<reference evidence="1" key="1">
    <citation type="submission" date="2020-08" db="EMBL/GenBank/DDBJ databases">
        <title>Multicomponent nature underlies the extraordinary mechanical properties of spider dragline silk.</title>
        <authorList>
            <person name="Kono N."/>
            <person name="Nakamura H."/>
            <person name="Mori M."/>
            <person name="Yoshida Y."/>
            <person name="Ohtoshi R."/>
            <person name="Malay A.D."/>
            <person name="Moran D.A.P."/>
            <person name="Tomita M."/>
            <person name="Numata K."/>
            <person name="Arakawa K."/>
        </authorList>
    </citation>
    <scope>NUCLEOTIDE SEQUENCE</scope>
</reference>
<dbReference type="AlphaFoldDB" id="A0A8X6SLW5"/>
<name>A0A8X6SLW5_TRICX</name>
<gene>
    <name evidence="1" type="ORF">TNCV_2195521</name>
</gene>
<accession>A0A8X6SLW5</accession>
<dbReference type="Proteomes" id="UP000887159">
    <property type="component" value="Unassembled WGS sequence"/>
</dbReference>
<proteinExistence type="predicted"/>
<protein>
    <submittedName>
        <fullName evidence="1">Uncharacterized protein</fullName>
    </submittedName>
</protein>
<sequence length="77" mass="8409">MLLVRRFWTLFTFNGSPPILKLNGNALCECYHPYSLLSSTYSKANGSIAVATSPHLAGAEESFQSVTDAEADQANRE</sequence>
<comment type="caution">
    <text evidence="1">The sequence shown here is derived from an EMBL/GenBank/DDBJ whole genome shotgun (WGS) entry which is preliminary data.</text>
</comment>
<evidence type="ECO:0000313" key="1">
    <source>
        <dbReference type="EMBL" id="GFY10731.1"/>
    </source>
</evidence>
<dbReference type="EMBL" id="BMAU01021300">
    <property type="protein sequence ID" value="GFY10731.1"/>
    <property type="molecule type" value="Genomic_DNA"/>
</dbReference>
<evidence type="ECO:0000313" key="2">
    <source>
        <dbReference type="Proteomes" id="UP000887159"/>
    </source>
</evidence>
<organism evidence="1 2">
    <name type="scientific">Trichonephila clavipes</name>
    <name type="common">Golden silk orbweaver</name>
    <name type="synonym">Nephila clavipes</name>
    <dbReference type="NCBI Taxonomy" id="2585209"/>
    <lineage>
        <taxon>Eukaryota</taxon>
        <taxon>Metazoa</taxon>
        <taxon>Ecdysozoa</taxon>
        <taxon>Arthropoda</taxon>
        <taxon>Chelicerata</taxon>
        <taxon>Arachnida</taxon>
        <taxon>Araneae</taxon>
        <taxon>Araneomorphae</taxon>
        <taxon>Entelegynae</taxon>
        <taxon>Araneoidea</taxon>
        <taxon>Nephilidae</taxon>
        <taxon>Trichonephila</taxon>
    </lineage>
</organism>
<keyword evidence="2" id="KW-1185">Reference proteome</keyword>